<evidence type="ECO:0000256" key="4">
    <source>
        <dbReference type="SAM" id="SignalP"/>
    </source>
</evidence>
<evidence type="ECO:0000256" key="3">
    <source>
        <dbReference type="SAM" id="MobiDB-lite"/>
    </source>
</evidence>
<evidence type="ECO:0000313" key="5">
    <source>
        <dbReference type="EMBL" id="QAZ68210.1"/>
    </source>
</evidence>
<dbReference type="SMART" id="SM00671">
    <property type="entry name" value="SEL1"/>
    <property type="match status" value="3"/>
</dbReference>
<feature type="signal peptide" evidence="4">
    <location>
        <begin position="1"/>
        <end position="33"/>
    </location>
</feature>
<dbReference type="InterPro" id="IPR051201">
    <property type="entry name" value="Chloro_Bact_Ser_Proteases"/>
</dbReference>
<dbReference type="PRINTS" id="PR00834">
    <property type="entry name" value="PROTEASES2C"/>
</dbReference>
<dbReference type="PANTHER" id="PTHR43343">
    <property type="entry name" value="PEPTIDASE S12"/>
    <property type="match status" value="1"/>
</dbReference>
<feature type="chain" id="PRO_5020982218" description="Serine protease" evidence="4">
    <location>
        <begin position="34"/>
        <end position="462"/>
    </location>
</feature>
<dbReference type="SUPFAM" id="SSF50494">
    <property type="entry name" value="Trypsin-like serine proteases"/>
    <property type="match status" value="1"/>
</dbReference>
<evidence type="ECO:0008006" key="7">
    <source>
        <dbReference type="Google" id="ProtNLM"/>
    </source>
</evidence>
<gene>
    <name evidence="5" type="ORF">C3Y92_13655</name>
</gene>
<dbReference type="Pfam" id="PF13365">
    <property type="entry name" value="Trypsin_2"/>
    <property type="match status" value="1"/>
</dbReference>
<proteinExistence type="predicted"/>
<accession>A0A4P6HQ11</accession>
<keyword evidence="6" id="KW-1185">Reference proteome</keyword>
<dbReference type="Proteomes" id="UP000293296">
    <property type="component" value="Chromosome"/>
</dbReference>
<dbReference type="AlphaFoldDB" id="A0A4P6HQ11"/>
<dbReference type="Gene3D" id="2.40.10.120">
    <property type="match status" value="1"/>
</dbReference>
<dbReference type="Gene3D" id="1.25.40.10">
    <property type="entry name" value="Tetratricopeptide repeat domain"/>
    <property type="match status" value="2"/>
</dbReference>
<dbReference type="GO" id="GO:0004252">
    <property type="term" value="F:serine-type endopeptidase activity"/>
    <property type="evidence" value="ECO:0007669"/>
    <property type="project" value="InterPro"/>
</dbReference>
<dbReference type="EMBL" id="CP026538">
    <property type="protein sequence ID" value="QAZ68210.1"/>
    <property type="molecule type" value="Genomic_DNA"/>
</dbReference>
<dbReference type="OrthoDB" id="1522627at2"/>
<dbReference type="InterPro" id="IPR011990">
    <property type="entry name" value="TPR-like_helical_dom_sf"/>
</dbReference>
<dbReference type="InterPro" id="IPR009003">
    <property type="entry name" value="Peptidase_S1_PA"/>
</dbReference>
<dbReference type="KEGG" id="dcb:C3Y92_13655"/>
<dbReference type="SUPFAM" id="SSF81901">
    <property type="entry name" value="HCP-like"/>
    <property type="match status" value="1"/>
</dbReference>
<protein>
    <recommendedName>
        <fullName evidence="7">Serine protease</fullName>
    </recommendedName>
</protein>
<organism evidence="5 6">
    <name type="scientific">Solidesulfovibrio carbinolicus</name>
    <dbReference type="NCBI Taxonomy" id="296842"/>
    <lineage>
        <taxon>Bacteria</taxon>
        <taxon>Pseudomonadati</taxon>
        <taxon>Thermodesulfobacteriota</taxon>
        <taxon>Desulfovibrionia</taxon>
        <taxon>Desulfovibrionales</taxon>
        <taxon>Desulfovibrionaceae</taxon>
        <taxon>Solidesulfovibrio</taxon>
    </lineage>
</organism>
<keyword evidence="1" id="KW-0645">Protease</keyword>
<dbReference type="GO" id="GO:0006508">
    <property type="term" value="P:proteolysis"/>
    <property type="evidence" value="ECO:0007669"/>
    <property type="project" value="UniProtKB-KW"/>
</dbReference>
<name>A0A4P6HQ11_9BACT</name>
<dbReference type="Pfam" id="PF08238">
    <property type="entry name" value="Sel1"/>
    <property type="match status" value="3"/>
</dbReference>
<evidence type="ECO:0000313" key="6">
    <source>
        <dbReference type="Proteomes" id="UP000293296"/>
    </source>
</evidence>
<dbReference type="RefSeq" id="WP_129353482.1">
    <property type="nucleotide sequence ID" value="NZ_CP026538.1"/>
</dbReference>
<keyword evidence="4" id="KW-0732">Signal</keyword>
<dbReference type="InterPro" id="IPR001940">
    <property type="entry name" value="Peptidase_S1C"/>
</dbReference>
<keyword evidence="2" id="KW-0378">Hydrolase</keyword>
<dbReference type="PANTHER" id="PTHR43343:SF3">
    <property type="entry name" value="PROTEASE DO-LIKE 8, CHLOROPLASTIC"/>
    <property type="match status" value="1"/>
</dbReference>
<dbReference type="InterPro" id="IPR006597">
    <property type="entry name" value="Sel1-like"/>
</dbReference>
<reference evidence="5 6" key="1">
    <citation type="submission" date="2018-02" db="EMBL/GenBank/DDBJ databases">
        <title>Genome sequence of Desulfovibrio carbinolicus DSM 3852.</title>
        <authorList>
            <person name="Wilbanks E."/>
            <person name="Skennerton C.T."/>
            <person name="Orphan V.J."/>
        </authorList>
    </citation>
    <scope>NUCLEOTIDE SEQUENCE [LARGE SCALE GENOMIC DNA]</scope>
    <source>
        <strain evidence="5 6">DSM 3852</strain>
    </source>
</reference>
<sequence length="462" mass="47544">MPVRPASGAFRAVAAGLLGLSLALPGGAGSAWADFDDALRAYERGDDARARQELRPLLSADNPAAFWLAGRMAEAGRGGTPPDAAEAAKWYRRAADGGSVPAMLSLAVLHLEGRGVPQSDSRAGDWLRKAAGRGSAQALLLTGAMRLEGRLGPASDAPGYLRKAMAAGSGEAAVLLGELYLAGKVVPRDPAEAYRLALFAESKGRLGEPFASRLGRLSAQAASELPPAQAQAIRGRSGGREVSPRQDEKPAESLRTGTGFVVSRLGHVVTNAHVAEGCKSLVAMVDGKPVAASLLRLDPEHDLALVRLAVAPDKVLVLREGRELSPGTPVFAAGYPGEAARTGRMRVTSGRTRDLASGMGPAGDLAVSAEVLPGNSGGPLLDAGGRVAGVVRARRDGAAVRARVGEGLGDVGFAVPLASLKAFLSRGQVPFVSAPSSGQRNVIEVERDVTGAVLPLFCRPGR</sequence>
<feature type="compositionally biased region" description="Basic and acidic residues" evidence="3">
    <location>
        <begin position="238"/>
        <end position="252"/>
    </location>
</feature>
<evidence type="ECO:0000256" key="1">
    <source>
        <dbReference type="ARBA" id="ARBA00022670"/>
    </source>
</evidence>
<evidence type="ECO:0000256" key="2">
    <source>
        <dbReference type="ARBA" id="ARBA00022801"/>
    </source>
</evidence>
<feature type="region of interest" description="Disordered" evidence="3">
    <location>
        <begin position="225"/>
        <end position="254"/>
    </location>
</feature>